<keyword evidence="2" id="KW-0677">Repeat</keyword>
<dbReference type="KEGG" id="pda:103704837"/>
<dbReference type="Pfam" id="PF22628">
    <property type="entry name" value="zf-CCCH_10"/>
    <property type="match status" value="4"/>
</dbReference>
<feature type="zinc finger region" description="C3H1-type" evidence="5">
    <location>
        <begin position="212"/>
        <end position="238"/>
    </location>
</feature>
<accession>A0A8B7BVX8</accession>
<dbReference type="PANTHER" id="PTHR12675:SF12">
    <property type="entry name" value="PROTEIN MUSCLEBLIND"/>
    <property type="match status" value="1"/>
</dbReference>
<evidence type="ECO:0000256" key="1">
    <source>
        <dbReference type="ARBA" id="ARBA00022723"/>
    </source>
</evidence>
<feature type="zinc finger region" description="C3H1-type" evidence="5">
    <location>
        <begin position="158"/>
        <end position="184"/>
    </location>
</feature>
<gene>
    <name evidence="9 10" type="primary">LOC103704837</name>
</gene>
<reference evidence="9 10" key="2">
    <citation type="submission" date="2025-04" db="UniProtKB">
        <authorList>
            <consortium name="RefSeq"/>
        </authorList>
    </citation>
    <scope>IDENTIFICATION</scope>
    <source>
        <tissue evidence="9 10">Young leaves</tissue>
    </source>
</reference>
<protein>
    <submittedName>
        <fullName evidence="9 10">Zinc finger CCCH domain-containing protein 28</fullName>
    </submittedName>
</protein>
<evidence type="ECO:0000256" key="2">
    <source>
        <dbReference type="ARBA" id="ARBA00022737"/>
    </source>
</evidence>
<evidence type="ECO:0000256" key="4">
    <source>
        <dbReference type="ARBA" id="ARBA00022833"/>
    </source>
</evidence>
<reference evidence="8" key="1">
    <citation type="journal article" date="2019" name="Nat. Commun.">
        <title>Genome-wide association mapping of date palm fruit traits.</title>
        <authorList>
            <person name="Hazzouri K.M."/>
            <person name="Gros-Balthazard M."/>
            <person name="Flowers J.M."/>
            <person name="Copetti D."/>
            <person name="Lemansour A."/>
            <person name="Lebrun M."/>
            <person name="Masmoudi K."/>
            <person name="Ferrand S."/>
            <person name="Dhar M.I."/>
            <person name="Fresquez Z.A."/>
            <person name="Rosas U."/>
            <person name="Zhang J."/>
            <person name="Talag J."/>
            <person name="Lee S."/>
            <person name="Kudrna D."/>
            <person name="Powell R.F."/>
            <person name="Leitch I.J."/>
            <person name="Krueger R.R."/>
            <person name="Wing R.A."/>
            <person name="Amiri K.M.A."/>
            <person name="Purugganan M.D."/>
        </authorList>
    </citation>
    <scope>NUCLEOTIDE SEQUENCE [LARGE SCALE GENOMIC DNA]</scope>
    <source>
        <strain evidence="8">cv. Khalas</strain>
    </source>
</reference>
<dbReference type="RefSeq" id="XP_008786529.2">
    <property type="nucleotide sequence ID" value="XM_008788307.4"/>
</dbReference>
<dbReference type="SMART" id="SM00356">
    <property type="entry name" value="ZnF_C3H1"/>
    <property type="match status" value="6"/>
</dbReference>
<feature type="region of interest" description="Disordered" evidence="6">
    <location>
        <begin position="1"/>
        <end position="49"/>
    </location>
</feature>
<feature type="domain" description="C3H1-type" evidence="7">
    <location>
        <begin position="86"/>
        <end position="113"/>
    </location>
</feature>
<evidence type="ECO:0000259" key="7">
    <source>
        <dbReference type="PROSITE" id="PS50103"/>
    </source>
</evidence>
<proteinExistence type="predicted"/>
<dbReference type="AlphaFoldDB" id="A0A8B7BVX8"/>
<dbReference type="GO" id="GO:0008270">
    <property type="term" value="F:zinc ion binding"/>
    <property type="evidence" value="ECO:0007669"/>
    <property type="project" value="UniProtKB-KW"/>
</dbReference>
<dbReference type="InterPro" id="IPR054429">
    <property type="entry name" value="Znf-CCCH_Muscleblind-like"/>
</dbReference>
<evidence type="ECO:0000313" key="9">
    <source>
        <dbReference type="RefSeq" id="XP_008786525.2"/>
    </source>
</evidence>
<keyword evidence="8" id="KW-1185">Reference proteome</keyword>
<dbReference type="GeneID" id="103704837"/>
<evidence type="ECO:0000256" key="3">
    <source>
        <dbReference type="ARBA" id="ARBA00022771"/>
    </source>
</evidence>
<dbReference type="GO" id="GO:0003723">
    <property type="term" value="F:RNA binding"/>
    <property type="evidence" value="ECO:0007669"/>
    <property type="project" value="TreeGrafter"/>
</dbReference>
<feature type="domain" description="C3H1-type" evidence="7">
    <location>
        <begin position="128"/>
        <end position="156"/>
    </location>
</feature>
<feature type="domain" description="C3H1-type" evidence="7">
    <location>
        <begin position="52"/>
        <end position="80"/>
    </location>
</feature>
<dbReference type="Proteomes" id="UP000228380">
    <property type="component" value="Chromosome 14"/>
</dbReference>
<evidence type="ECO:0000313" key="8">
    <source>
        <dbReference type="Proteomes" id="UP000228380"/>
    </source>
</evidence>
<feature type="domain" description="C3H1-type" evidence="7">
    <location>
        <begin position="158"/>
        <end position="184"/>
    </location>
</feature>
<dbReference type="PROSITE" id="PS50103">
    <property type="entry name" value="ZF_C3H1"/>
    <property type="match status" value="6"/>
</dbReference>
<keyword evidence="1 5" id="KW-0479">Metal-binding</keyword>
<evidence type="ECO:0000256" key="6">
    <source>
        <dbReference type="SAM" id="MobiDB-lite"/>
    </source>
</evidence>
<feature type="domain" description="C3H1-type" evidence="7">
    <location>
        <begin position="212"/>
        <end position="238"/>
    </location>
</feature>
<dbReference type="PANTHER" id="PTHR12675">
    <property type="entry name" value="MUSCLEBLIND-LIKE PROTEIN"/>
    <property type="match status" value="1"/>
</dbReference>
<feature type="zinc finger region" description="C3H1-type" evidence="5">
    <location>
        <begin position="244"/>
        <end position="270"/>
    </location>
</feature>
<dbReference type="GO" id="GO:0043484">
    <property type="term" value="P:regulation of RNA splicing"/>
    <property type="evidence" value="ECO:0007669"/>
    <property type="project" value="TreeGrafter"/>
</dbReference>
<keyword evidence="3 5" id="KW-0863">Zinc-finger</keyword>
<feature type="zinc finger region" description="C3H1-type" evidence="5">
    <location>
        <begin position="128"/>
        <end position="156"/>
    </location>
</feature>
<evidence type="ECO:0000313" key="10">
    <source>
        <dbReference type="RefSeq" id="XP_008786529.2"/>
    </source>
</evidence>
<dbReference type="Gene3D" id="3.30.1370.210">
    <property type="match status" value="3"/>
</dbReference>
<dbReference type="InterPro" id="IPR000571">
    <property type="entry name" value="Znf_CCCH"/>
</dbReference>
<organism evidence="8 10">
    <name type="scientific">Phoenix dactylifera</name>
    <name type="common">Date palm</name>
    <dbReference type="NCBI Taxonomy" id="42345"/>
    <lineage>
        <taxon>Eukaryota</taxon>
        <taxon>Viridiplantae</taxon>
        <taxon>Streptophyta</taxon>
        <taxon>Embryophyta</taxon>
        <taxon>Tracheophyta</taxon>
        <taxon>Spermatophyta</taxon>
        <taxon>Magnoliopsida</taxon>
        <taxon>Liliopsida</taxon>
        <taxon>Arecaceae</taxon>
        <taxon>Coryphoideae</taxon>
        <taxon>Phoeniceae</taxon>
        <taxon>Phoenix</taxon>
    </lineage>
</organism>
<keyword evidence="4 5" id="KW-0862">Zinc</keyword>
<feature type="zinc finger region" description="C3H1-type" evidence="5">
    <location>
        <begin position="86"/>
        <end position="113"/>
    </location>
</feature>
<feature type="compositionally biased region" description="Basic and acidic residues" evidence="6">
    <location>
        <begin position="37"/>
        <end position="49"/>
    </location>
</feature>
<evidence type="ECO:0000256" key="5">
    <source>
        <dbReference type="PROSITE-ProRule" id="PRU00723"/>
    </source>
</evidence>
<feature type="zinc finger region" description="C3H1-type" evidence="5">
    <location>
        <begin position="52"/>
        <end position="80"/>
    </location>
</feature>
<dbReference type="FunFam" id="3.30.1370.210:FF:000010">
    <property type="entry name" value="Zinc finger CCCH domain-containing protein 28"/>
    <property type="match status" value="1"/>
</dbReference>
<dbReference type="OrthoDB" id="411372at2759"/>
<feature type="domain" description="C3H1-type" evidence="7">
    <location>
        <begin position="244"/>
        <end position="270"/>
    </location>
</feature>
<sequence>MASANPNPSSSSPSPPTSPRKRHRSPSWSLSPRSHHNHDGDDRDGGKRRRTDLTVDVCKDFIRHVCRRSQIDCKFAHPHSTVSVERDKVTACADSLRNHCFRGRTCRYYHPPPHIQEWLLKAIGVQDPKVETVCRDFMRGRCLRSAKECRFAHHMSIDQCAIVCQDFVRGKCERKSCRYSHVQAHATAQVHVQQHGAAMKPSSSPSRTGNDQEILPVCKDFLKKMCNRDLCKYAHPDSQTKVIDNQVEVCRDFRRGICHRNICRFYHPAAAKQSRLVHS</sequence>
<name>A0A8B7BVX8_PHODC</name>
<feature type="compositionally biased region" description="Low complexity" evidence="6">
    <location>
        <begin position="1"/>
        <end position="12"/>
    </location>
</feature>
<dbReference type="RefSeq" id="XP_008786525.2">
    <property type="nucleotide sequence ID" value="XM_008788303.3"/>
</dbReference>